<reference evidence="2" key="1">
    <citation type="journal article" date="2014" name="Appl. Environ. Microbiol.">
        <title>Comparative genomic and morphological analysis of Listeria phages isolated from farm environments.</title>
        <authorList>
            <person name="Denes T."/>
            <person name="Vongkamjan K."/>
            <person name="Ackermann H.W."/>
            <person name="Moreno Switt A.I."/>
            <person name="Wiedmann M."/>
            <person name="den Bakker H.C."/>
        </authorList>
    </citation>
    <scope>NUCLEOTIDE SEQUENCE</scope>
</reference>
<name>A0A059T5J1_9CAUD</name>
<feature type="compositionally biased region" description="Basic and acidic residues" evidence="1">
    <location>
        <begin position="12"/>
        <end position="26"/>
    </location>
</feature>
<sequence length="58" mass="6533">MNGGSEMSYAEFKAEQDSKVNREVTKKEIASKPKEVRQVEEKEAIDFANQFVIPQEGG</sequence>
<proteinExistence type="predicted"/>
<protein>
    <submittedName>
        <fullName evidence="2">Uncharacterized protein</fullName>
    </submittedName>
</protein>
<accession>A0A059T5J1</accession>
<gene>
    <name evidence="2" type="ORF">LP083-1_013</name>
</gene>
<evidence type="ECO:0000313" key="2">
    <source>
        <dbReference type="EMBL" id="AHL18978.1"/>
    </source>
</evidence>
<organism evidence="2">
    <name type="scientific">Listeria phage LP-083-1</name>
    <dbReference type="NCBI Taxonomy" id="1458854"/>
    <lineage>
        <taxon>Viruses</taxon>
        <taxon>Duplodnaviria</taxon>
        <taxon>Heunggongvirae</taxon>
        <taxon>Uroviricota</taxon>
        <taxon>Caudoviricetes</taxon>
    </lineage>
</organism>
<dbReference type="EMBL" id="KJ094027">
    <property type="protein sequence ID" value="AHL18978.1"/>
    <property type="molecule type" value="Genomic_DNA"/>
</dbReference>
<evidence type="ECO:0000256" key="1">
    <source>
        <dbReference type="SAM" id="MobiDB-lite"/>
    </source>
</evidence>
<feature type="region of interest" description="Disordered" evidence="1">
    <location>
        <begin position="1"/>
        <end position="26"/>
    </location>
</feature>